<reference evidence="2" key="1">
    <citation type="journal article" date="2023" name="Nat. Plants">
        <title>Single-cell RNA sequencing provides a high-resolution roadmap for understanding the multicellular compartmentation of specialized metabolism.</title>
        <authorList>
            <person name="Sun S."/>
            <person name="Shen X."/>
            <person name="Li Y."/>
            <person name="Li Y."/>
            <person name="Wang S."/>
            <person name="Li R."/>
            <person name="Zhang H."/>
            <person name="Shen G."/>
            <person name="Guo B."/>
            <person name="Wei J."/>
            <person name="Xu J."/>
            <person name="St-Pierre B."/>
            <person name="Chen S."/>
            <person name="Sun C."/>
        </authorList>
    </citation>
    <scope>NUCLEOTIDE SEQUENCE [LARGE SCALE GENOMIC DNA]</scope>
</reference>
<proteinExistence type="predicted"/>
<evidence type="ECO:0000313" key="2">
    <source>
        <dbReference type="Proteomes" id="UP001060085"/>
    </source>
</evidence>
<organism evidence="1 2">
    <name type="scientific">Catharanthus roseus</name>
    <name type="common">Madagascar periwinkle</name>
    <name type="synonym">Vinca rosea</name>
    <dbReference type="NCBI Taxonomy" id="4058"/>
    <lineage>
        <taxon>Eukaryota</taxon>
        <taxon>Viridiplantae</taxon>
        <taxon>Streptophyta</taxon>
        <taxon>Embryophyta</taxon>
        <taxon>Tracheophyta</taxon>
        <taxon>Spermatophyta</taxon>
        <taxon>Magnoliopsida</taxon>
        <taxon>eudicotyledons</taxon>
        <taxon>Gunneridae</taxon>
        <taxon>Pentapetalae</taxon>
        <taxon>asterids</taxon>
        <taxon>lamiids</taxon>
        <taxon>Gentianales</taxon>
        <taxon>Apocynaceae</taxon>
        <taxon>Rauvolfioideae</taxon>
        <taxon>Vinceae</taxon>
        <taxon>Catharanthinae</taxon>
        <taxon>Catharanthus</taxon>
    </lineage>
</organism>
<name>A0ACB9ZWF1_CATRO</name>
<dbReference type="EMBL" id="CM044707">
    <property type="protein sequence ID" value="KAI5652839.1"/>
    <property type="molecule type" value="Genomic_DNA"/>
</dbReference>
<dbReference type="Proteomes" id="UP001060085">
    <property type="component" value="Linkage Group LG07"/>
</dbReference>
<sequence length="257" mass="27583">MASSVSASTSFCLSSLSPSSTTRKQAVSSISNSAISSPQVSNFELSKRVRVTDLWQFSQWNGLKNFGISTPQFLVKIERKGKCKGKGVYASLFGVGAPEALVIGVVALLVFGPKGLAEVARNLGKTLRAFQPTIRELQEVSREFKSTLEKEIGLDEIQTSNQNTYRPNTTNTTSNPSPNSSSEGYDPNGTPSLSKAYSSEDYLKITEEQLKAASAAQQNRESTSTGESPSEIKKVSQDTPQEAASAMPSPGNAENEK</sequence>
<keyword evidence="2" id="KW-1185">Reference proteome</keyword>
<gene>
    <name evidence="1" type="ORF">M9H77_30026</name>
</gene>
<evidence type="ECO:0000313" key="1">
    <source>
        <dbReference type="EMBL" id="KAI5652839.1"/>
    </source>
</evidence>
<protein>
    <submittedName>
        <fullName evidence="1">Uncharacterized protein</fullName>
    </submittedName>
</protein>
<comment type="caution">
    <text evidence="1">The sequence shown here is derived from an EMBL/GenBank/DDBJ whole genome shotgun (WGS) entry which is preliminary data.</text>
</comment>
<accession>A0ACB9ZWF1</accession>